<dbReference type="InParanoid" id="M1DDJ2"/>
<reference evidence="2" key="1">
    <citation type="journal article" date="2011" name="Nature">
        <title>Genome sequence and analysis of the tuber crop potato.</title>
        <authorList>
            <consortium name="The Potato Genome Sequencing Consortium"/>
        </authorList>
    </citation>
    <scope>NUCLEOTIDE SEQUENCE [LARGE SCALE GENOMIC DNA]</scope>
    <source>
        <strain evidence="2">cv. DM1-3 516 R44</strain>
    </source>
</reference>
<accession>M1DDJ2</accession>
<dbReference type="EnsemblPlants" id="PGSC0003DMT400087293">
    <property type="protein sequence ID" value="PGSC0003DMT400087293"/>
    <property type="gene ID" value="PGSC0003DMG400036864"/>
</dbReference>
<name>M1DDJ2_SOLTU</name>
<sequence length="211" mass="23474">MGLIIEKEMVMRAKQSHMSLSFSILITELCQRVGVLRDEMRYIKVTPTFSTDIQRIEAEYTQEEAYRRRATPVDASLEIEVETILAQAPLPPASGPSDVRAIQLDAMVPWMIESDILAALTPIRASIDTLTVRVETADVVDALTTFEIPPATTGDVQIDDIVADESEAETDEEQIEVPEETIYGDLLDLEEMIVQSMIQTSLTETSMVGPR</sequence>
<dbReference type="Gramene" id="PGSC0003DMT400087293">
    <property type="protein sequence ID" value="PGSC0003DMT400087293"/>
    <property type="gene ID" value="PGSC0003DMG400036864"/>
</dbReference>
<protein>
    <recommendedName>
        <fullName evidence="3">Polyprotein protein</fullName>
    </recommendedName>
</protein>
<dbReference type="AlphaFoldDB" id="M1DDJ2"/>
<dbReference type="Proteomes" id="UP000011115">
    <property type="component" value="Unassembled WGS sequence"/>
</dbReference>
<dbReference type="PaxDb" id="4113-PGSC0003DMT400087293"/>
<reference evidence="1" key="2">
    <citation type="submission" date="2015-06" db="UniProtKB">
        <authorList>
            <consortium name="EnsemblPlants"/>
        </authorList>
    </citation>
    <scope>IDENTIFICATION</scope>
    <source>
        <strain evidence="1">DM1-3 516 R44</strain>
    </source>
</reference>
<evidence type="ECO:0008006" key="3">
    <source>
        <dbReference type="Google" id="ProtNLM"/>
    </source>
</evidence>
<keyword evidence="2" id="KW-1185">Reference proteome</keyword>
<organism evidence="1 2">
    <name type="scientific">Solanum tuberosum</name>
    <name type="common">Potato</name>
    <dbReference type="NCBI Taxonomy" id="4113"/>
    <lineage>
        <taxon>Eukaryota</taxon>
        <taxon>Viridiplantae</taxon>
        <taxon>Streptophyta</taxon>
        <taxon>Embryophyta</taxon>
        <taxon>Tracheophyta</taxon>
        <taxon>Spermatophyta</taxon>
        <taxon>Magnoliopsida</taxon>
        <taxon>eudicotyledons</taxon>
        <taxon>Gunneridae</taxon>
        <taxon>Pentapetalae</taxon>
        <taxon>asterids</taxon>
        <taxon>lamiids</taxon>
        <taxon>Solanales</taxon>
        <taxon>Solanaceae</taxon>
        <taxon>Solanoideae</taxon>
        <taxon>Solaneae</taxon>
        <taxon>Solanum</taxon>
    </lineage>
</organism>
<dbReference type="HOGENOM" id="CLU_029307_2_2_1"/>
<evidence type="ECO:0000313" key="2">
    <source>
        <dbReference type="Proteomes" id="UP000011115"/>
    </source>
</evidence>
<dbReference type="eggNOG" id="ENOG502R85P">
    <property type="taxonomic scope" value="Eukaryota"/>
</dbReference>
<proteinExistence type="predicted"/>
<evidence type="ECO:0000313" key="1">
    <source>
        <dbReference type="EnsemblPlants" id="PGSC0003DMT400087293"/>
    </source>
</evidence>